<keyword evidence="3 5" id="KW-0949">S-adenosyl-L-methionine</keyword>
<protein>
    <submittedName>
        <fullName evidence="8">Fmu (Sun) domain protein</fullName>
    </submittedName>
</protein>
<dbReference type="AlphaFoldDB" id="F0SFH7"/>
<feature type="region of interest" description="Disordered" evidence="6">
    <location>
        <begin position="1"/>
        <end position="24"/>
    </location>
</feature>
<keyword evidence="4 5" id="KW-0694">RNA-binding</keyword>
<reference evidence="9" key="1">
    <citation type="submission" date="2011-02" db="EMBL/GenBank/DDBJ databases">
        <title>The complete genome of Planctomyces brasiliensis DSM 5305.</title>
        <authorList>
            <person name="Lucas S."/>
            <person name="Copeland A."/>
            <person name="Lapidus A."/>
            <person name="Bruce D."/>
            <person name="Goodwin L."/>
            <person name="Pitluck S."/>
            <person name="Kyrpides N."/>
            <person name="Mavromatis K."/>
            <person name="Pagani I."/>
            <person name="Ivanova N."/>
            <person name="Ovchinnikova G."/>
            <person name="Lu M."/>
            <person name="Detter J.C."/>
            <person name="Han C."/>
            <person name="Land M."/>
            <person name="Hauser L."/>
            <person name="Markowitz V."/>
            <person name="Cheng J.-F."/>
            <person name="Hugenholtz P."/>
            <person name="Woyke T."/>
            <person name="Wu D."/>
            <person name="Tindall B."/>
            <person name="Pomrenke H.G."/>
            <person name="Brambilla E."/>
            <person name="Klenk H.-P."/>
            <person name="Eisen J.A."/>
        </authorList>
    </citation>
    <scope>NUCLEOTIDE SEQUENCE [LARGE SCALE GENOMIC DNA]</scope>
    <source>
        <strain evidence="9">ATCC 49424 / DSM 5305 / JCM 21570 / NBRC 103401 / IFAM 1448</strain>
    </source>
</reference>
<evidence type="ECO:0000313" key="9">
    <source>
        <dbReference type="Proteomes" id="UP000006860"/>
    </source>
</evidence>
<feature type="binding site" evidence="5">
    <location>
        <position position="369"/>
    </location>
    <ligand>
        <name>S-adenosyl-L-methionine</name>
        <dbReference type="ChEBI" id="CHEBI:59789"/>
    </ligand>
</feature>
<dbReference type="Gene3D" id="1.10.940.10">
    <property type="entry name" value="NusB-like"/>
    <property type="match status" value="1"/>
</dbReference>
<dbReference type="EMBL" id="CP002546">
    <property type="protein sequence ID" value="ADY59384.1"/>
    <property type="molecule type" value="Genomic_DNA"/>
</dbReference>
<accession>F0SFH7</accession>
<dbReference type="Pfam" id="PF01189">
    <property type="entry name" value="Methyltr_RsmB-F"/>
    <property type="match status" value="1"/>
</dbReference>
<dbReference type="GO" id="GO:0006355">
    <property type="term" value="P:regulation of DNA-templated transcription"/>
    <property type="evidence" value="ECO:0007669"/>
    <property type="project" value="InterPro"/>
</dbReference>
<feature type="binding site" evidence="5">
    <location>
        <position position="325"/>
    </location>
    <ligand>
        <name>S-adenosyl-L-methionine</name>
        <dbReference type="ChEBI" id="CHEBI:59789"/>
    </ligand>
</feature>
<dbReference type="PANTHER" id="PTHR22807:SF61">
    <property type="entry name" value="NOL1_NOP2_SUN FAMILY PROTEIN _ ANTITERMINATION NUSB DOMAIN-CONTAINING PROTEIN"/>
    <property type="match status" value="1"/>
</dbReference>
<organism evidence="8 9">
    <name type="scientific">Rubinisphaera brasiliensis (strain ATCC 49424 / DSM 5305 / JCM 21570 / IAM 15109 / NBRC 103401 / IFAM 1448)</name>
    <name type="common">Planctomyces brasiliensis</name>
    <dbReference type="NCBI Taxonomy" id="756272"/>
    <lineage>
        <taxon>Bacteria</taxon>
        <taxon>Pseudomonadati</taxon>
        <taxon>Planctomycetota</taxon>
        <taxon>Planctomycetia</taxon>
        <taxon>Planctomycetales</taxon>
        <taxon>Planctomycetaceae</taxon>
        <taxon>Rubinisphaera</taxon>
    </lineage>
</organism>
<dbReference type="PROSITE" id="PS51686">
    <property type="entry name" value="SAM_MT_RSMB_NOP"/>
    <property type="match status" value="1"/>
</dbReference>
<comment type="similarity">
    <text evidence="5">Belongs to the class I-like SAM-binding methyltransferase superfamily. RsmB/NOP family.</text>
</comment>
<keyword evidence="1 5" id="KW-0489">Methyltransferase</keyword>
<dbReference type="eggNOG" id="COG0144">
    <property type="taxonomic scope" value="Bacteria"/>
</dbReference>
<dbReference type="InterPro" id="IPR023267">
    <property type="entry name" value="RCMT"/>
</dbReference>
<dbReference type="STRING" id="756272.Plabr_1774"/>
<dbReference type="InterPro" id="IPR035926">
    <property type="entry name" value="NusB-like_sf"/>
</dbReference>
<dbReference type="Proteomes" id="UP000006860">
    <property type="component" value="Chromosome"/>
</dbReference>
<evidence type="ECO:0000256" key="3">
    <source>
        <dbReference type="ARBA" id="ARBA00022691"/>
    </source>
</evidence>
<evidence type="ECO:0000256" key="5">
    <source>
        <dbReference type="PROSITE-ProRule" id="PRU01023"/>
    </source>
</evidence>
<dbReference type="KEGG" id="pbs:Plabr_1774"/>
<keyword evidence="9" id="KW-1185">Reference proteome</keyword>
<dbReference type="InterPro" id="IPR006027">
    <property type="entry name" value="NusB_RsmB_TIM44"/>
</dbReference>
<dbReference type="Pfam" id="PF01029">
    <property type="entry name" value="NusB"/>
    <property type="match status" value="1"/>
</dbReference>
<sequence length="495" mass="55746">MSPARRPSRRPSRPAPKPADPQTSRQWTYRLLEGWRTEQQLIRDQLQLFRQDQITSDTHQGAGWAERAIIRQRTIDRVLREAVSRARENVQNELWTLLRMGAAELLFGPRDAQYAAISETVELARWVGHSEWTGFLNGVLRGVQRMLSEEESDTVGKDCFPVADNIYRKLNKPIFPDPETQTVDYIGLAFSLPGTLAKAWASRYSHDELWPVVWSTLSPPPLGLRINRVATDPQEWLARCEAAGVEIGTTEFPEAFQLLSKTRLHDIPGFTEGEVVVQDLTAMHAVRLLNPYPKDDVLDLCAGPGTKTTQMAELMLDQGSITATDVTQARLDQISENAERLSFSCIHPMWIERTKPEIDNGPFDAVLADVPCSNTGVLGKRPEARWRYSPEDIVELNKLQRRLLDVAASQVEEDGRIVYSTCSIEPAENEQFIVEWLRAHPEFECVEMKTVLPSPEHDGGFCARLEYRETDEADGENAEADETAGDGNATDEPTP</sequence>
<dbReference type="InterPro" id="IPR029063">
    <property type="entry name" value="SAM-dependent_MTases_sf"/>
</dbReference>
<proteinExistence type="inferred from homology"/>
<dbReference type="GO" id="GO:0001510">
    <property type="term" value="P:RNA methylation"/>
    <property type="evidence" value="ECO:0007669"/>
    <property type="project" value="InterPro"/>
</dbReference>
<dbReference type="InterPro" id="IPR049560">
    <property type="entry name" value="MeTrfase_RsmB-F_NOP2_cat"/>
</dbReference>
<dbReference type="OrthoDB" id="9810297at2"/>
<evidence type="ECO:0000256" key="1">
    <source>
        <dbReference type="ARBA" id="ARBA00022603"/>
    </source>
</evidence>
<feature type="compositionally biased region" description="Basic residues" evidence="6">
    <location>
        <begin position="1"/>
        <end position="12"/>
    </location>
</feature>
<dbReference type="GO" id="GO:0008173">
    <property type="term" value="F:RNA methyltransferase activity"/>
    <property type="evidence" value="ECO:0007669"/>
    <property type="project" value="InterPro"/>
</dbReference>
<feature type="compositionally biased region" description="Acidic residues" evidence="6">
    <location>
        <begin position="471"/>
        <end position="484"/>
    </location>
</feature>
<dbReference type="RefSeq" id="WP_013628111.1">
    <property type="nucleotide sequence ID" value="NC_015174.1"/>
</dbReference>
<evidence type="ECO:0000313" key="8">
    <source>
        <dbReference type="EMBL" id="ADY59384.1"/>
    </source>
</evidence>
<gene>
    <name evidence="8" type="ordered locus">Plabr_1774</name>
</gene>
<evidence type="ECO:0000256" key="6">
    <source>
        <dbReference type="SAM" id="MobiDB-lite"/>
    </source>
</evidence>
<dbReference type="GO" id="GO:0003723">
    <property type="term" value="F:RNA binding"/>
    <property type="evidence" value="ECO:0007669"/>
    <property type="project" value="UniProtKB-UniRule"/>
</dbReference>
<dbReference type="Gene3D" id="3.40.50.150">
    <property type="entry name" value="Vaccinia Virus protein VP39"/>
    <property type="match status" value="1"/>
</dbReference>
<evidence type="ECO:0000256" key="4">
    <source>
        <dbReference type="ARBA" id="ARBA00022884"/>
    </source>
</evidence>
<evidence type="ECO:0000256" key="2">
    <source>
        <dbReference type="ARBA" id="ARBA00022679"/>
    </source>
</evidence>
<dbReference type="eggNOG" id="COG0781">
    <property type="taxonomic scope" value="Bacteria"/>
</dbReference>
<comment type="caution">
    <text evidence="5">Lacks conserved residue(s) required for the propagation of feature annotation.</text>
</comment>
<dbReference type="PANTHER" id="PTHR22807">
    <property type="entry name" value="NOP2 YEAST -RELATED NOL1/NOP2/FMU SUN DOMAIN-CONTAINING"/>
    <property type="match status" value="1"/>
</dbReference>
<keyword evidence="2 5" id="KW-0808">Transferase</keyword>
<feature type="domain" description="SAM-dependent MTase RsmB/NOP-type" evidence="7">
    <location>
        <begin position="212"/>
        <end position="495"/>
    </location>
</feature>
<feature type="active site" description="Nucleophile" evidence="5">
    <location>
        <position position="422"/>
    </location>
</feature>
<dbReference type="CDD" id="cd02440">
    <property type="entry name" value="AdoMet_MTases"/>
    <property type="match status" value="1"/>
</dbReference>
<dbReference type="PRINTS" id="PR02008">
    <property type="entry name" value="RCMTFAMILY"/>
</dbReference>
<feature type="region of interest" description="Disordered" evidence="6">
    <location>
        <begin position="468"/>
        <end position="495"/>
    </location>
</feature>
<dbReference type="HOGENOM" id="CLU_005316_0_1_0"/>
<evidence type="ECO:0000259" key="7">
    <source>
        <dbReference type="PROSITE" id="PS51686"/>
    </source>
</evidence>
<dbReference type="SUPFAM" id="SSF53335">
    <property type="entry name" value="S-adenosyl-L-methionine-dependent methyltransferases"/>
    <property type="match status" value="1"/>
</dbReference>
<dbReference type="InterPro" id="IPR001678">
    <property type="entry name" value="MeTrfase_RsmB-F_NOP2_dom"/>
</dbReference>
<name>F0SFH7_RUBBR</name>
<dbReference type="SUPFAM" id="SSF48013">
    <property type="entry name" value="NusB-like"/>
    <property type="match status" value="1"/>
</dbReference>